<protein>
    <submittedName>
        <fullName evidence="4">Ankrd17 protein</fullName>
    </submittedName>
</protein>
<dbReference type="PRINTS" id="PR01415">
    <property type="entry name" value="ANKYRIN"/>
</dbReference>
<accession>A0A812QNV1</accession>
<comment type="caution">
    <text evidence="4">The sequence shown here is derived from an EMBL/GenBank/DDBJ whole genome shotgun (WGS) entry which is preliminary data.</text>
</comment>
<dbReference type="InterPro" id="IPR002110">
    <property type="entry name" value="Ankyrin_rpt"/>
</dbReference>
<feature type="repeat" description="ANK" evidence="3">
    <location>
        <begin position="470"/>
        <end position="502"/>
    </location>
</feature>
<dbReference type="GO" id="GO:0085020">
    <property type="term" value="P:protein K6-linked ubiquitination"/>
    <property type="evidence" value="ECO:0007669"/>
    <property type="project" value="TreeGrafter"/>
</dbReference>
<feature type="repeat" description="ANK" evidence="3">
    <location>
        <begin position="537"/>
        <end position="569"/>
    </location>
</feature>
<dbReference type="Proteomes" id="UP000649617">
    <property type="component" value="Unassembled WGS sequence"/>
</dbReference>
<feature type="non-terminal residue" evidence="4">
    <location>
        <position position="607"/>
    </location>
</feature>
<keyword evidence="5" id="KW-1185">Reference proteome</keyword>
<dbReference type="Gene3D" id="1.25.40.20">
    <property type="entry name" value="Ankyrin repeat-containing domain"/>
    <property type="match status" value="1"/>
</dbReference>
<dbReference type="GO" id="GO:0004842">
    <property type="term" value="F:ubiquitin-protein transferase activity"/>
    <property type="evidence" value="ECO:0007669"/>
    <property type="project" value="TreeGrafter"/>
</dbReference>
<evidence type="ECO:0000256" key="2">
    <source>
        <dbReference type="ARBA" id="ARBA00023043"/>
    </source>
</evidence>
<dbReference type="SMART" id="SM00248">
    <property type="entry name" value="ANK"/>
    <property type="match status" value="4"/>
</dbReference>
<gene>
    <name evidence="4" type="primary">Ankrd17</name>
    <name evidence="4" type="ORF">SPIL2461_LOCUS9757</name>
</gene>
<organism evidence="4 5">
    <name type="scientific">Symbiodinium pilosum</name>
    <name type="common">Dinoflagellate</name>
    <dbReference type="NCBI Taxonomy" id="2952"/>
    <lineage>
        <taxon>Eukaryota</taxon>
        <taxon>Sar</taxon>
        <taxon>Alveolata</taxon>
        <taxon>Dinophyceae</taxon>
        <taxon>Suessiales</taxon>
        <taxon>Symbiodiniaceae</taxon>
        <taxon>Symbiodinium</taxon>
    </lineage>
</organism>
<dbReference type="OrthoDB" id="425363at2759"/>
<evidence type="ECO:0000313" key="5">
    <source>
        <dbReference type="Proteomes" id="UP000649617"/>
    </source>
</evidence>
<dbReference type="PROSITE" id="PS50088">
    <property type="entry name" value="ANK_REPEAT"/>
    <property type="match status" value="3"/>
</dbReference>
<dbReference type="EMBL" id="CAJNIZ010017302">
    <property type="protein sequence ID" value="CAE7396357.1"/>
    <property type="molecule type" value="Genomic_DNA"/>
</dbReference>
<dbReference type="SUPFAM" id="SSF48403">
    <property type="entry name" value="Ankyrin repeat"/>
    <property type="match status" value="1"/>
</dbReference>
<evidence type="ECO:0000313" key="4">
    <source>
        <dbReference type="EMBL" id="CAE7396357.1"/>
    </source>
</evidence>
<feature type="repeat" description="ANK" evidence="3">
    <location>
        <begin position="503"/>
        <end position="535"/>
    </location>
</feature>
<dbReference type="InterPro" id="IPR036770">
    <property type="entry name" value="Ankyrin_rpt-contain_sf"/>
</dbReference>
<sequence>ILDPMLQKMAACGSSRDDSHMCRNLHKLIEKSGRALQLPISTAWVPIKTSRRGRPLKTKMVDYPLLRPSDWLTCIFKTGGQFLLAGQTLDDIEAFGDTLETFWSRYTALDPHLEFEGNPRLRIPYLLHGDEGRGRGHSLCTRLLLAVLPSVLYVQDKTLDAVLSALVQDLVTLQVDGIDDWWNVKGNIKSLAADYVPSNPFKTWLEPSPLRLLPHADDPKLIRVDAAHTWAINGVGKDLYASSLILLSRMGLFGKNGSIERRLQAAFEKFQDFLNRTGKSSTIDIFNFMTLKCSKYNSYPSGLGKGHDCAVVGAWLAEELAGADPASLELKYRAVFDVLRFTVRVSDQFWRGIYSGGMWLDRANAQELCVDGWHIVAGYSTLASLSAKFGHKLYHIRPKLHMLAHIVLFLQHQCDRECQFILNVSTFMTWSDEDFIGNPQPLATVAEFGDLDSLKVLLDAGASLHKTTSTGGEAIHYAAKGGHQEVLTELLARRASLDARGPDGAQPLHWAAMEGSPDVIDFLIRHGAKPNSQMVDGATTPLHLSSASGHRSLLKALLSARADPYALDGAKLSVVQIARSRGHEDEILSGLRNAGVDVPSAPRSTEL</sequence>
<dbReference type="PANTHER" id="PTHR24171">
    <property type="entry name" value="ANKYRIN REPEAT DOMAIN-CONTAINING PROTEIN 39-RELATED"/>
    <property type="match status" value="1"/>
</dbReference>
<dbReference type="Pfam" id="PF12796">
    <property type="entry name" value="Ank_2"/>
    <property type="match status" value="1"/>
</dbReference>
<dbReference type="AlphaFoldDB" id="A0A812QNV1"/>
<keyword evidence="2 3" id="KW-0040">ANK repeat</keyword>
<evidence type="ECO:0000256" key="3">
    <source>
        <dbReference type="PROSITE-ProRule" id="PRU00023"/>
    </source>
</evidence>
<dbReference type="PANTHER" id="PTHR24171:SF8">
    <property type="entry name" value="BRCA1-ASSOCIATED RING DOMAIN PROTEIN 1"/>
    <property type="match status" value="1"/>
</dbReference>
<dbReference type="PROSITE" id="PS50297">
    <property type="entry name" value="ANK_REP_REGION"/>
    <property type="match status" value="3"/>
</dbReference>
<dbReference type="Pfam" id="PF00023">
    <property type="entry name" value="Ank"/>
    <property type="match status" value="1"/>
</dbReference>
<reference evidence="4" key="1">
    <citation type="submission" date="2021-02" db="EMBL/GenBank/DDBJ databases">
        <authorList>
            <person name="Dougan E. K."/>
            <person name="Rhodes N."/>
            <person name="Thang M."/>
            <person name="Chan C."/>
        </authorList>
    </citation>
    <scope>NUCLEOTIDE SEQUENCE</scope>
</reference>
<evidence type="ECO:0000256" key="1">
    <source>
        <dbReference type="ARBA" id="ARBA00022737"/>
    </source>
</evidence>
<keyword evidence="1" id="KW-0677">Repeat</keyword>
<name>A0A812QNV1_SYMPI</name>
<proteinExistence type="predicted"/>